<dbReference type="OrthoDB" id="6120799at2"/>
<organism evidence="1 2">
    <name type="scientific">Guptibacillus hwajinpoensis</name>
    <dbReference type="NCBI Taxonomy" id="208199"/>
    <lineage>
        <taxon>Bacteria</taxon>
        <taxon>Bacillati</taxon>
        <taxon>Bacillota</taxon>
        <taxon>Bacilli</taxon>
        <taxon>Bacillales</taxon>
        <taxon>Guptibacillaceae</taxon>
        <taxon>Guptibacillus</taxon>
    </lineage>
</organism>
<proteinExistence type="predicted"/>
<gene>
    <name evidence="1" type="ORF">AB986_09970</name>
</gene>
<dbReference type="Gene3D" id="3.40.30.10">
    <property type="entry name" value="Glutaredoxin"/>
    <property type="match status" value="1"/>
</dbReference>
<evidence type="ECO:0000313" key="1">
    <source>
        <dbReference type="EMBL" id="KMM39496.1"/>
    </source>
</evidence>
<dbReference type="STRING" id="157733.AB986_09970"/>
<sequence length="190" mass="22147">MNLATWFEQGLSKLQYIHTMDEHRDDLLTIHNHFQLEKSDLEFLHSLQSERIRALVLTADWCGDAMVNLPIFMRMADEAMIESKYFNRDDNLELMDQYLTNGTSRSIPIIILIDQNGQEIGKWGPRAPQVQSYVDNAKQELPPKGEPEFKQAFLSFISETTERFTTDIDMWTHIKEDMISMMKQSVSVTK</sequence>
<dbReference type="InterPro" id="IPR036249">
    <property type="entry name" value="Thioredoxin-like_sf"/>
</dbReference>
<protein>
    <submittedName>
        <fullName evidence="1">Thioredoxin</fullName>
    </submittedName>
</protein>
<accession>A0A0J6CT54</accession>
<name>A0A0J6CT54_9BACL</name>
<dbReference type="SUPFAM" id="SSF52833">
    <property type="entry name" value="Thioredoxin-like"/>
    <property type="match status" value="1"/>
</dbReference>
<dbReference type="PATRIC" id="fig|157733.3.peg.4302"/>
<dbReference type="AlphaFoldDB" id="A0A0J6CT54"/>
<dbReference type="RefSeq" id="WP_048310667.1">
    <property type="nucleotide sequence ID" value="NZ_CP119526.1"/>
</dbReference>
<dbReference type="Proteomes" id="UP000035996">
    <property type="component" value="Unassembled WGS sequence"/>
</dbReference>
<comment type="caution">
    <text evidence="1">The sequence shown here is derived from an EMBL/GenBank/DDBJ whole genome shotgun (WGS) entry which is preliminary data.</text>
</comment>
<reference evidence="1" key="1">
    <citation type="submission" date="2015-06" db="EMBL/GenBank/DDBJ databases">
        <authorList>
            <person name="Liu B."/>
            <person name="Wang J."/>
            <person name="Zhu Y."/>
            <person name="Liu G."/>
            <person name="Chen Q."/>
            <person name="Zheng C."/>
            <person name="Che J."/>
            <person name="Ge C."/>
            <person name="Shi H."/>
            <person name="Pan Z."/>
            <person name="Liu X."/>
        </authorList>
    </citation>
    <scope>NUCLEOTIDE SEQUENCE [LARGE SCALE GENOMIC DNA]</scope>
    <source>
        <strain evidence="1">DSM 16346</strain>
    </source>
</reference>
<dbReference type="Pfam" id="PF14595">
    <property type="entry name" value="Thioredoxin_9"/>
    <property type="match status" value="1"/>
</dbReference>
<dbReference type="EMBL" id="LELK01000001">
    <property type="protein sequence ID" value="KMM39496.1"/>
    <property type="molecule type" value="Genomic_DNA"/>
</dbReference>
<keyword evidence="2" id="KW-1185">Reference proteome</keyword>
<evidence type="ECO:0000313" key="2">
    <source>
        <dbReference type="Proteomes" id="UP000035996"/>
    </source>
</evidence>